<accession>A0A917WK74</accession>
<keyword evidence="11" id="KW-1185">Reference proteome</keyword>
<dbReference type="SUPFAM" id="SSF53706">
    <property type="entry name" value="Formate dehydrogenase/DMSO reductase, domains 1-3"/>
    <property type="match status" value="1"/>
</dbReference>
<dbReference type="GO" id="GO:0016491">
    <property type="term" value="F:oxidoreductase activity"/>
    <property type="evidence" value="ECO:0007669"/>
    <property type="project" value="UniProtKB-KW"/>
</dbReference>
<protein>
    <submittedName>
        <fullName evidence="10">Dimethylsulfoxide reductase</fullName>
    </submittedName>
</protein>
<keyword evidence="5" id="KW-0574">Periplasm</keyword>
<organism evidence="10 11">
    <name type="scientific">Pseudooceanicola nanhaiensis</name>
    <dbReference type="NCBI Taxonomy" id="375761"/>
    <lineage>
        <taxon>Bacteria</taxon>
        <taxon>Pseudomonadati</taxon>
        <taxon>Pseudomonadota</taxon>
        <taxon>Alphaproteobacteria</taxon>
        <taxon>Rhodobacterales</taxon>
        <taxon>Paracoccaceae</taxon>
        <taxon>Pseudooceanicola</taxon>
    </lineage>
</organism>
<evidence type="ECO:0000259" key="7">
    <source>
        <dbReference type="Pfam" id="PF00384"/>
    </source>
</evidence>
<keyword evidence="6" id="KW-0560">Oxidoreductase</keyword>
<dbReference type="PROSITE" id="PS00932">
    <property type="entry name" value="MOLYBDOPTERIN_PROK_3"/>
    <property type="match status" value="1"/>
</dbReference>
<dbReference type="GO" id="GO:0030288">
    <property type="term" value="C:outer membrane-bounded periplasmic space"/>
    <property type="evidence" value="ECO:0007669"/>
    <property type="project" value="TreeGrafter"/>
</dbReference>
<reference evidence="10" key="1">
    <citation type="journal article" date="2014" name="Int. J. Syst. Evol. Microbiol.">
        <title>Complete genome sequence of Corynebacterium casei LMG S-19264T (=DSM 44701T), isolated from a smear-ripened cheese.</title>
        <authorList>
            <consortium name="US DOE Joint Genome Institute (JGI-PGF)"/>
            <person name="Walter F."/>
            <person name="Albersmeier A."/>
            <person name="Kalinowski J."/>
            <person name="Ruckert C."/>
        </authorList>
    </citation>
    <scope>NUCLEOTIDE SEQUENCE</scope>
    <source>
        <strain evidence="10">CGMCC 1.6293</strain>
    </source>
</reference>
<evidence type="ECO:0000259" key="8">
    <source>
        <dbReference type="Pfam" id="PF01568"/>
    </source>
</evidence>
<proteinExistence type="inferred from homology"/>
<dbReference type="PANTHER" id="PTHR43742:SF10">
    <property type="entry name" value="TRIMETHYLAMINE-N-OXIDE REDUCTASE 2"/>
    <property type="match status" value="1"/>
</dbReference>
<feature type="domain" description="Molybdopterin dinucleotide-binding" evidence="8">
    <location>
        <begin position="626"/>
        <end position="739"/>
    </location>
</feature>
<dbReference type="Pfam" id="PF00384">
    <property type="entry name" value="Molybdopterin"/>
    <property type="match status" value="1"/>
</dbReference>
<dbReference type="InterPro" id="IPR006656">
    <property type="entry name" value="Mopterin_OxRdtase"/>
</dbReference>
<dbReference type="GO" id="GO:0009055">
    <property type="term" value="F:electron transfer activity"/>
    <property type="evidence" value="ECO:0007669"/>
    <property type="project" value="TreeGrafter"/>
</dbReference>
<dbReference type="GO" id="GO:0043546">
    <property type="term" value="F:molybdopterin cofactor binding"/>
    <property type="evidence" value="ECO:0007669"/>
    <property type="project" value="InterPro"/>
</dbReference>
<comment type="caution">
    <text evidence="10">The sequence shown here is derived from an EMBL/GenBank/DDBJ whole genome shotgun (WGS) entry which is preliminary data.</text>
</comment>
<dbReference type="InterPro" id="IPR009010">
    <property type="entry name" value="Asp_de-COase-like_dom_sf"/>
</dbReference>
<feature type="domain" description="Molybdopterin oxidoreductase" evidence="7">
    <location>
        <begin position="56"/>
        <end position="510"/>
    </location>
</feature>
<comment type="similarity">
    <text evidence="2">Belongs to the prokaryotic molybdopterin-containing oxidoreductase family.</text>
</comment>
<dbReference type="GO" id="GO:0030151">
    <property type="term" value="F:molybdenum ion binding"/>
    <property type="evidence" value="ECO:0007669"/>
    <property type="project" value="TreeGrafter"/>
</dbReference>
<dbReference type="Gene3D" id="3.40.228.10">
    <property type="entry name" value="Dimethylsulfoxide Reductase, domain 2"/>
    <property type="match status" value="1"/>
</dbReference>
<dbReference type="Gene3D" id="3.40.50.740">
    <property type="match status" value="1"/>
</dbReference>
<keyword evidence="4" id="KW-0479">Metal-binding</keyword>
<dbReference type="Pfam" id="PF01568">
    <property type="entry name" value="Molydop_binding"/>
    <property type="match status" value="1"/>
</dbReference>
<dbReference type="InterPro" id="IPR006657">
    <property type="entry name" value="MoPterin_dinucl-bd_dom"/>
</dbReference>
<evidence type="ECO:0000256" key="4">
    <source>
        <dbReference type="ARBA" id="ARBA00022723"/>
    </source>
</evidence>
<evidence type="ECO:0000313" key="11">
    <source>
        <dbReference type="Proteomes" id="UP000649829"/>
    </source>
</evidence>
<gene>
    <name evidence="10" type="ORF">GCM10011534_36440</name>
</gene>
<dbReference type="RefSeq" id="WP_028288287.1">
    <property type="nucleotide sequence ID" value="NZ_BMLF01000003.1"/>
</dbReference>
<comment type="cofactor">
    <cofactor evidence="1">
        <name>Mo-bis(molybdopterin guanine dinucleotide)</name>
        <dbReference type="ChEBI" id="CHEBI:60539"/>
    </cofactor>
</comment>
<keyword evidence="3" id="KW-0500">Molybdenum</keyword>
<dbReference type="Gene3D" id="3.90.55.10">
    <property type="entry name" value="Dimethylsulfoxide Reductase, domain 3"/>
    <property type="match status" value="1"/>
</dbReference>
<feature type="domain" description="Molybdopterin oxidoreductase N-terminal" evidence="9">
    <location>
        <begin position="12"/>
        <end position="52"/>
    </location>
</feature>
<dbReference type="Proteomes" id="UP000649829">
    <property type="component" value="Unassembled WGS sequence"/>
</dbReference>
<evidence type="ECO:0000256" key="3">
    <source>
        <dbReference type="ARBA" id="ARBA00022505"/>
    </source>
</evidence>
<dbReference type="InterPro" id="IPR006655">
    <property type="entry name" value="Mopterin_OxRdtase_prok_CS"/>
</dbReference>
<dbReference type="InterPro" id="IPR041460">
    <property type="entry name" value="Molybdopterin_N"/>
</dbReference>
<evidence type="ECO:0000256" key="2">
    <source>
        <dbReference type="ARBA" id="ARBA00010312"/>
    </source>
</evidence>
<evidence type="ECO:0000256" key="5">
    <source>
        <dbReference type="ARBA" id="ARBA00022764"/>
    </source>
</evidence>
<evidence type="ECO:0000256" key="1">
    <source>
        <dbReference type="ARBA" id="ARBA00001942"/>
    </source>
</evidence>
<dbReference type="PANTHER" id="PTHR43742">
    <property type="entry name" value="TRIMETHYLAMINE-N-OXIDE REDUCTASE"/>
    <property type="match status" value="1"/>
</dbReference>
<dbReference type="GO" id="GO:0009061">
    <property type="term" value="P:anaerobic respiration"/>
    <property type="evidence" value="ECO:0007669"/>
    <property type="project" value="TreeGrafter"/>
</dbReference>
<dbReference type="Pfam" id="PF18364">
    <property type="entry name" value="Molybdopterin_N"/>
    <property type="match status" value="1"/>
</dbReference>
<dbReference type="Gene3D" id="2.40.40.20">
    <property type="match status" value="1"/>
</dbReference>
<evidence type="ECO:0000313" key="10">
    <source>
        <dbReference type="EMBL" id="GGM11100.1"/>
    </source>
</evidence>
<name>A0A917WK74_9RHOB</name>
<dbReference type="AlphaFoldDB" id="A0A917WK74"/>
<reference evidence="10" key="2">
    <citation type="submission" date="2020-09" db="EMBL/GenBank/DDBJ databases">
        <authorList>
            <person name="Sun Q."/>
            <person name="Zhou Y."/>
        </authorList>
    </citation>
    <scope>NUCLEOTIDE SEQUENCE</scope>
    <source>
        <strain evidence="10">CGMCC 1.6293</strain>
    </source>
</reference>
<dbReference type="SUPFAM" id="SSF50692">
    <property type="entry name" value="ADC-like"/>
    <property type="match status" value="1"/>
</dbReference>
<dbReference type="InterPro" id="IPR050612">
    <property type="entry name" value="Prok_Mopterin_Oxidored"/>
</dbReference>
<dbReference type="EMBL" id="BMLF01000003">
    <property type="protein sequence ID" value="GGM11100.1"/>
    <property type="molecule type" value="Genomic_DNA"/>
</dbReference>
<evidence type="ECO:0000259" key="9">
    <source>
        <dbReference type="Pfam" id="PF18364"/>
    </source>
</evidence>
<sequence length="749" mass="82136">MADGSGRQTRVTSSHWGAFEVDTEGDRIVATRPFAADPDPHDVPSIVPAAVHHRSRVARPSIRKGWLETRTREGRGSEDFVELPWDEALDIAAEEIDRIRKTHGNEAIFGGSYGWSSAGRFHHAQSQAHRFLNAAGGYVASFGSYSTGCAQAIMPHVFGVNFIQFLYEHQDGWPTIHDNAETLVMFGGINPKNSQVSMGGVTEHETAGWFEKFRAKGMRLVNIGPQRTDAPEGCEWLPIRPGSDTALMLALAYVLEEEGLTDHAFLDRYTSGFERFRPYLMGESDGTPKTPEWAAPLCEADPGTIRELARHMARTRTMITLAWSLQRGEHGEQPYWMSVVLASMLGQIGLPGAGVGYGYGAIGGVGKPLIGLNGMTLPQGENPVGRFIPVARIADMLLNPGAAYDFNGRREAYPDIRLVYWAGGNPFHHHQDLNRLHEAWQRPETIIVNEPWWTATAKRADIVFPATTPYERQDIGRSPLDDYLFYMPALIPPVGEARDDYDIFAGLSERMGISETFTEGRTSDEWIPLLYAQYRENAAGKGIEVPTFEDLQERNWMRLPIRAEAPNRTLLAPFREDPEGAPLPTPSGKLEIFSEVIDGFGYADCPGHPVWLPPQEWLGAAGEHPLHLVSPQPGDKLHSQLECALADIEGARPVALAIHPEDAAARGIADREVVKVFNSRGACRARAALTGDIRRGVVAMPTGAWFGDPGGNIDPDGNPNVLTLDVGTSRLGQGCSAHSALVEVGKLEA</sequence>
<evidence type="ECO:0000256" key="6">
    <source>
        <dbReference type="ARBA" id="ARBA00023002"/>
    </source>
</evidence>